<evidence type="ECO:0000313" key="2">
    <source>
        <dbReference type="EMBL" id="MCO8277261.1"/>
    </source>
</evidence>
<name>A0ABT1E295_9ACTN</name>
<dbReference type="RefSeq" id="WP_253243280.1">
    <property type="nucleotide sequence ID" value="NZ_JAMYJR010000056.1"/>
</dbReference>
<dbReference type="EMBL" id="JAMYJR010000056">
    <property type="protein sequence ID" value="MCO8277261.1"/>
    <property type="molecule type" value="Genomic_DNA"/>
</dbReference>
<gene>
    <name evidence="2" type="ORF">M1L60_42465</name>
</gene>
<dbReference type="InterPro" id="IPR027417">
    <property type="entry name" value="P-loop_NTPase"/>
</dbReference>
<keyword evidence="3" id="KW-1185">Reference proteome</keyword>
<dbReference type="SMART" id="SM00487">
    <property type="entry name" value="DEXDc"/>
    <property type="match status" value="1"/>
</dbReference>
<evidence type="ECO:0000259" key="1">
    <source>
        <dbReference type="SMART" id="SM00487"/>
    </source>
</evidence>
<organism evidence="2 3">
    <name type="scientific">Paractinoplanes aksuensis</name>
    <dbReference type="NCBI Taxonomy" id="2939490"/>
    <lineage>
        <taxon>Bacteria</taxon>
        <taxon>Bacillati</taxon>
        <taxon>Actinomycetota</taxon>
        <taxon>Actinomycetes</taxon>
        <taxon>Micromonosporales</taxon>
        <taxon>Micromonosporaceae</taxon>
        <taxon>Paractinoplanes</taxon>
    </lineage>
</organism>
<reference evidence="2 3" key="1">
    <citation type="submission" date="2022-06" db="EMBL/GenBank/DDBJ databases">
        <title>New Species of the Genus Actinoplanes, ActinopZanes ferrugineus.</title>
        <authorList>
            <person name="Ding P."/>
        </authorList>
    </citation>
    <scope>NUCLEOTIDE SEQUENCE [LARGE SCALE GENOMIC DNA]</scope>
    <source>
        <strain evidence="2 3">TRM88003</strain>
    </source>
</reference>
<comment type="caution">
    <text evidence="2">The sequence shown here is derived from an EMBL/GenBank/DDBJ whole genome shotgun (WGS) entry which is preliminary data.</text>
</comment>
<sequence>MTKLKDFQRDTVAYVMDRWFGAGPTRRFLIADETGMGKSVVAGGIIEELIERLRSDDRVRRIDIVYICSNHEIAGQNLARLSPPGQEAPAGTGRLTLLGLEPRPPHRKRAGDKPVNLVSFTPGTSFEAGWRTGTAEERALIYYLLRSHLLAKDAWDRWREKAALRILQCTSRSMESFEVECQSIRERLDETPFHPGVLRAFGKYSRERKLLNDFRQFMSAIGRRTELDRDEGQRARRLVADLRSALAKAGVEALEPDLVILDEFQRFRGLLDPDNGGEAAELAHHLFDYEHARVLLLSATPYKPFTYAEETDDDHQADLYAVLRFLNPDPRWNADVRRHLAEYRETLLAGEPTATARGAVRQLLLQVMCRTERPPLHQHMPLTEHVLPADNLDAAEIRSWAAMKQLGRELDAPVTLEYWKSAPYFLNFVEGYLLGQHLRTALRAGPSERVRDLLQVARLLEKKDFDSWNPINLGHGKLRRLAEQTVDRGWWKLLWIPPSMPYYRLAEPFAKVAGDGITKRLIFSSWKATPTAVSALLSYDAECRIRRDRPEPPPPRLDYRSVGGQPATMSTLALFWPHPGLAEACDPQEYARSAPDRLVTVKQIEKMCRARLRSTAPRELRATGRGDQQPWRSVLRWPGAWAAPDFSVRDAAVVMHDPQSEDSPVALYEHVQLAHATATIDSDLIRADVDDLVSIGMHAPGNIAWRAVGRLVDERDHITPRGQWFAAAVIADSLRILFNRAESMLLLDRMNLGGHYWQTVLKYCAAGGLQSVLDEYLHVLRSDSADQPLDDHGLWLLALKVEAALTLRPAPYTATNPHDLDEPIRIMSRFALRYGGKHAEDSNRAEDVQGAFNSPFWPFVVTTTSAGQEGIDFHRYCSAVVHWNVPPNPVDFEQREGRVHRFGGHAVRRNVAHHHRAEALRSPERDVWKAAYDAARETSELGDLMPYWLYPGPAAVERHVLPLPLSRDQDRYDRLKRDLALYRLTFGQPRQEDMLALLSRTGVSDLDTEPIDLRPLSADRE</sequence>
<accession>A0ABT1E295</accession>
<feature type="domain" description="Helicase ATP-binding" evidence="1">
    <location>
        <begin position="1"/>
        <end position="344"/>
    </location>
</feature>
<dbReference type="Pfam" id="PF00271">
    <property type="entry name" value="Helicase_C"/>
    <property type="match status" value="1"/>
</dbReference>
<dbReference type="InterPro" id="IPR014001">
    <property type="entry name" value="Helicase_ATP-bd"/>
</dbReference>
<dbReference type="InterPro" id="IPR001650">
    <property type="entry name" value="Helicase_C-like"/>
</dbReference>
<dbReference type="Gene3D" id="3.40.50.300">
    <property type="entry name" value="P-loop containing nucleotide triphosphate hydrolases"/>
    <property type="match status" value="2"/>
</dbReference>
<evidence type="ECO:0000313" key="3">
    <source>
        <dbReference type="Proteomes" id="UP001523369"/>
    </source>
</evidence>
<dbReference type="SUPFAM" id="SSF52540">
    <property type="entry name" value="P-loop containing nucleoside triphosphate hydrolases"/>
    <property type="match status" value="2"/>
</dbReference>
<protein>
    <recommendedName>
        <fullName evidence="1">Helicase ATP-binding domain-containing protein</fullName>
    </recommendedName>
</protein>
<proteinExistence type="predicted"/>
<dbReference type="Proteomes" id="UP001523369">
    <property type="component" value="Unassembled WGS sequence"/>
</dbReference>